<sequence>MKKKIKFLIVIPLMVLSKGVLADSISIEPMQKISSQVSTNDPNVVSVYNDKIISVTANSGNILSNNKTNDGKIVFTTKATKSFNMVIETETGFTFTLIAQPSSHFNGASLTVYNKQAKGNDEAISFETDKESYSGLITDSLTQVMRGKSPKGFVETQSATHNLPTNITQYLDVKGINSWNGHNYIIQQFNVTNRTVQPIELNERYLWEQGVMAVSFTPNITVLKPNMSITAYVVRKGVK</sequence>
<dbReference type="InterPro" id="IPR010563">
    <property type="entry name" value="TraK_N"/>
</dbReference>
<name>A0ABV1LFX7_9GAMM</name>
<protein>
    <submittedName>
        <fullName evidence="4">Type-F conjugative transfer system secretin TraK</fullName>
    </submittedName>
</protein>
<comment type="caution">
    <text evidence="4">The sequence shown here is derived from an EMBL/GenBank/DDBJ whole genome shotgun (WGS) entry which is preliminary data.</text>
</comment>
<proteinExistence type="predicted"/>
<evidence type="ECO:0000256" key="1">
    <source>
        <dbReference type="SAM" id="SignalP"/>
    </source>
</evidence>
<organism evidence="4 5">
    <name type="scientific">Proteus genomosp. 6</name>
    <dbReference type="NCBI Taxonomy" id="1311820"/>
    <lineage>
        <taxon>Bacteria</taxon>
        <taxon>Pseudomonadati</taxon>
        <taxon>Pseudomonadota</taxon>
        <taxon>Gammaproteobacteria</taxon>
        <taxon>Enterobacterales</taxon>
        <taxon>Morganellaceae</taxon>
        <taxon>Proteus</taxon>
    </lineage>
</organism>
<gene>
    <name evidence="4" type="ORF">ABN253_17410</name>
</gene>
<evidence type="ECO:0000259" key="2">
    <source>
        <dbReference type="Pfam" id="PF06586"/>
    </source>
</evidence>
<evidence type="ECO:0000313" key="4">
    <source>
        <dbReference type="EMBL" id="MEQ5349946.1"/>
    </source>
</evidence>
<reference evidence="4 5" key="1">
    <citation type="submission" date="2024-04" db="EMBL/GenBank/DDBJ databases">
        <title>Role of Flies in the Dissemination of Carbapenem-Resistant Enterobacteriaceae (CRE): An Epidemiological and Genomic Study in China.</title>
        <authorList>
            <person name="Kaichao C."/>
            <person name="Zhang R."/>
            <person name="Chen S."/>
        </authorList>
    </citation>
    <scope>NUCLEOTIDE SEQUENCE [LARGE SCALE GENOMIC DNA]</scope>
    <source>
        <strain evidence="5">fly-1011</strain>
    </source>
</reference>
<dbReference type="EMBL" id="JBEEWF010000015">
    <property type="protein sequence ID" value="MEQ5349946.1"/>
    <property type="molecule type" value="Genomic_DNA"/>
</dbReference>
<feature type="signal peptide" evidence="1">
    <location>
        <begin position="1"/>
        <end position="22"/>
    </location>
</feature>
<evidence type="ECO:0000259" key="3">
    <source>
        <dbReference type="Pfam" id="PF23536"/>
    </source>
</evidence>
<dbReference type="Pfam" id="PF06586">
    <property type="entry name" value="TraK_N"/>
    <property type="match status" value="1"/>
</dbReference>
<feature type="chain" id="PRO_5047025632" evidence="1">
    <location>
        <begin position="23"/>
        <end position="239"/>
    </location>
</feature>
<accession>A0ABV1LFX7</accession>
<dbReference type="InterPro" id="IPR055397">
    <property type="entry name" value="TraK_C"/>
</dbReference>
<feature type="domain" description="TraK C-terminal" evidence="3">
    <location>
        <begin position="142"/>
        <end position="235"/>
    </location>
</feature>
<keyword evidence="5" id="KW-1185">Reference proteome</keyword>
<dbReference type="RefSeq" id="WP_272678958.1">
    <property type="nucleotide sequence ID" value="NZ_JBEEWF010000015.1"/>
</dbReference>
<dbReference type="Pfam" id="PF23536">
    <property type="entry name" value="TraK_C"/>
    <property type="match status" value="1"/>
</dbReference>
<feature type="domain" description="TraK N-terminal" evidence="2">
    <location>
        <begin position="28"/>
        <end position="103"/>
    </location>
</feature>
<dbReference type="Proteomes" id="UP001436462">
    <property type="component" value="Unassembled WGS sequence"/>
</dbReference>
<keyword evidence="1" id="KW-0732">Signal</keyword>
<evidence type="ECO:0000313" key="5">
    <source>
        <dbReference type="Proteomes" id="UP001436462"/>
    </source>
</evidence>